<keyword evidence="3" id="KW-1185">Reference proteome</keyword>
<dbReference type="Pfam" id="PF02450">
    <property type="entry name" value="LCAT"/>
    <property type="match status" value="1"/>
</dbReference>
<keyword evidence="1" id="KW-0732">Signal</keyword>
<evidence type="ECO:0000313" key="2">
    <source>
        <dbReference type="EMBL" id="KAK3859908.1"/>
    </source>
</evidence>
<comment type="caution">
    <text evidence="2">The sequence shown here is derived from an EMBL/GenBank/DDBJ whole genome shotgun (WGS) entry which is preliminary data.</text>
</comment>
<dbReference type="GO" id="GO:0006629">
    <property type="term" value="P:lipid metabolic process"/>
    <property type="evidence" value="ECO:0007669"/>
    <property type="project" value="InterPro"/>
</dbReference>
<dbReference type="AlphaFoldDB" id="A0AAE1ER64"/>
<accession>A0AAE1ER64</accession>
<dbReference type="InterPro" id="IPR003386">
    <property type="entry name" value="LACT/PDAT_acylTrfase"/>
</dbReference>
<feature type="signal peptide" evidence="1">
    <location>
        <begin position="1"/>
        <end position="17"/>
    </location>
</feature>
<sequence length="533" mass="60952">MKLILVLLPALFPLCQATKSELIPPVILVPGDGGSQIEARLDKPSIIHYLCTRKTDAWFDLWLNIELLVPLVIDCWVDNMRLVYNNVTRRTSNAPGVDTRIPGFGNTSTVEWLDPSMNRYTGYFKDMANTMVATLGYERGLTLRGAPFDFRRAPNEQEEYFVRLKWLVEDTYHRCNNQRVVLALHSMGGPMTWYFLNKQTQAWKDQYIEAVVGFAGAWGGSIKAVKVYAAGDNLGIYLLNALKVRAEQRSAASLAFLLPSRDLWGPEDVLIQTPTKNYTVNNFKDLFESLKLPDAYNMYLDTRDLLKGAPPPGVPIYCLYGVGIPTVEKLTYAAGKFPDSPNLLYGEGDGTVNLKSAQVCQGWSGKQKQPVHTKVFNKMEHMEILRTPETIQYFVEILKNITEKKIKLQEKRMQKRQEERGNRDVSKVRTVNEVNIEVEKEKGHGRIEDGREVEPVNIGNSIMRGDTIQIPPRDSLSARRERKRKRWYNNMRFGRGGRRRGLGNEQRSNNIIGIWRSIQEEKRKEKKIVVQVL</sequence>
<organism evidence="2 3">
    <name type="scientific">Petrolisthes cinctipes</name>
    <name type="common">Flat porcelain crab</name>
    <dbReference type="NCBI Taxonomy" id="88211"/>
    <lineage>
        <taxon>Eukaryota</taxon>
        <taxon>Metazoa</taxon>
        <taxon>Ecdysozoa</taxon>
        <taxon>Arthropoda</taxon>
        <taxon>Crustacea</taxon>
        <taxon>Multicrustacea</taxon>
        <taxon>Malacostraca</taxon>
        <taxon>Eumalacostraca</taxon>
        <taxon>Eucarida</taxon>
        <taxon>Decapoda</taxon>
        <taxon>Pleocyemata</taxon>
        <taxon>Anomura</taxon>
        <taxon>Galatheoidea</taxon>
        <taxon>Porcellanidae</taxon>
        <taxon>Petrolisthes</taxon>
    </lineage>
</organism>
<dbReference type="SUPFAM" id="SSF53474">
    <property type="entry name" value="alpha/beta-Hydrolases"/>
    <property type="match status" value="1"/>
</dbReference>
<dbReference type="InterPro" id="IPR029058">
    <property type="entry name" value="AB_hydrolase_fold"/>
</dbReference>
<dbReference type="Gene3D" id="3.40.50.1820">
    <property type="entry name" value="alpha/beta hydrolase"/>
    <property type="match status" value="2"/>
</dbReference>
<feature type="chain" id="PRO_5042057493" description="Group XV phospholipase A2" evidence="1">
    <location>
        <begin position="18"/>
        <end position="533"/>
    </location>
</feature>
<evidence type="ECO:0000313" key="3">
    <source>
        <dbReference type="Proteomes" id="UP001286313"/>
    </source>
</evidence>
<gene>
    <name evidence="2" type="ORF">Pcinc_034008</name>
</gene>
<proteinExistence type="predicted"/>
<dbReference type="PANTHER" id="PTHR11440">
    <property type="entry name" value="LECITHIN-CHOLESTEROL ACYLTRANSFERASE-RELATED"/>
    <property type="match status" value="1"/>
</dbReference>
<dbReference type="EMBL" id="JAWQEG010004872">
    <property type="protein sequence ID" value="KAK3859908.1"/>
    <property type="molecule type" value="Genomic_DNA"/>
</dbReference>
<dbReference type="Proteomes" id="UP001286313">
    <property type="component" value="Unassembled WGS sequence"/>
</dbReference>
<protein>
    <recommendedName>
        <fullName evidence="4">Group XV phospholipase A2</fullName>
    </recommendedName>
</protein>
<evidence type="ECO:0008006" key="4">
    <source>
        <dbReference type="Google" id="ProtNLM"/>
    </source>
</evidence>
<dbReference type="GO" id="GO:0008374">
    <property type="term" value="F:O-acyltransferase activity"/>
    <property type="evidence" value="ECO:0007669"/>
    <property type="project" value="InterPro"/>
</dbReference>
<reference evidence="2" key="1">
    <citation type="submission" date="2023-10" db="EMBL/GenBank/DDBJ databases">
        <title>Genome assemblies of two species of porcelain crab, Petrolisthes cinctipes and Petrolisthes manimaculis (Anomura: Porcellanidae).</title>
        <authorList>
            <person name="Angst P."/>
        </authorList>
    </citation>
    <scope>NUCLEOTIDE SEQUENCE</scope>
    <source>
        <strain evidence="2">PB745_01</strain>
        <tissue evidence="2">Gill</tissue>
    </source>
</reference>
<name>A0AAE1ER64_PETCI</name>
<evidence type="ECO:0000256" key="1">
    <source>
        <dbReference type="SAM" id="SignalP"/>
    </source>
</evidence>